<keyword evidence="11" id="KW-1185">Reference proteome</keyword>
<proteinExistence type="inferred from homology"/>
<comment type="similarity">
    <text evidence="1 7">Belongs to the cytochrome P450 family.</text>
</comment>
<protein>
    <submittedName>
        <fullName evidence="8">Cytochrome P450</fullName>
    </submittedName>
</protein>
<dbReference type="EMBL" id="JASZZX010000088">
    <property type="protein sequence ID" value="MDM3930466.1"/>
    <property type="molecule type" value="Genomic_DNA"/>
</dbReference>
<evidence type="ECO:0000313" key="8">
    <source>
        <dbReference type="EMBL" id="ASL17526.1"/>
    </source>
</evidence>
<dbReference type="GO" id="GO:0020037">
    <property type="term" value="F:heme binding"/>
    <property type="evidence" value="ECO:0007669"/>
    <property type="project" value="InterPro"/>
</dbReference>
<dbReference type="SUPFAM" id="SSF48264">
    <property type="entry name" value="Cytochrome P450"/>
    <property type="match status" value="1"/>
</dbReference>
<evidence type="ECO:0000256" key="2">
    <source>
        <dbReference type="ARBA" id="ARBA00022617"/>
    </source>
</evidence>
<dbReference type="Gene3D" id="1.10.630.10">
    <property type="entry name" value="Cytochrome P450"/>
    <property type="match status" value="1"/>
</dbReference>
<reference evidence="9 11" key="3">
    <citation type="submission" date="2023-06" db="EMBL/GenBank/DDBJ databases">
        <title>Itaconate inhibition of nontuberculous mycobacteria.</title>
        <authorList>
            <person name="Breen P."/>
            <person name="Zimbric M."/>
            <person name="Caverly L."/>
        </authorList>
    </citation>
    <scope>NUCLEOTIDE SEQUENCE [LARGE SCALE GENOMIC DNA]</scope>
    <source>
        <strain evidence="9 11">FLAC1071</strain>
    </source>
</reference>
<evidence type="ECO:0000313" key="10">
    <source>
        <dbReference type="Proteomes" id="UP000198286"/>
    </source>
</evidence>
<reference evidence="9" key="4">
    <citation type="submission" date="2023-06" db="EMBL/GenBank/DDBJ databases">
        <authorList>
            <person name="Spilker T."/>
        </authorList>
    </citation>
    <scope>NUCLEOTIDE SEQUENCE</scope>
    <source>
        <strain evidence="9">FLAC1071</strain>
    </source>
</reference>
<dbReference type="PROSITE" id="PS00086">
    <property type="entry name" value="CYTOCHROME_P450"/>
    <property type="match status" value="1"/>
</dbReference>
<dbReference type="PRINTS" id="PR00359">
    <property type="entry name" value="BP450"/>
</dbReference>
<dbReference type="GO" id="GO:0005506">
    <property type="term" value="F:iron ion binding"/>
    <property type="evidence" value="ECO:0007669"/>
    <property type="project" value="InterPro"/>
</dbReference>
<organism evidence="8 10">
    <name type="scientific">Mycobacterium intracellulare subsp. chimaera</name>
    <dbReference type="NCBI Taxonomy" id="222805"/>
    <lineage>
        <taxon>Bacteria</taxon>
        <taxon>Bacillati</taxon>
        <taxon>Actinomycetota</taxon>
        <taxon>Actinomycetes</taxon>
        <taxon>Mycobacteriales</taxon>
        <taxon>Mycobacteriaceae</taxon>
        <taxon>Mycobacterium</taxon>
        <taxon>Mycobacterium avium complex (MAC)</taxon>
    </lineage>
</organism>
<dbReference type="PANTHER" id="PTHR46696:SF6">
    <property type="entry name" value="P450, PUTATIVE (EUROFUNG)-RELATED"/>
    <property type="match status" value="1"/>
</dbReference>
<evidence type="ECO:0000256" key="7">
    <source>
        <dbReference type="RuleBase" id="RU000461"/>
    </source>
</evidence>
<evidence type="ECO:0000256" key="3">
    <source>
        <dbReference type="ARBA" id="ARBA00022723"/>
    </source>
</evidence>
<dbReference type="RefSeq" id="WP_089152236.1">
    <property type="nucleotide sequence ID" value="NZ_CP015267.1"/>
</dbReference>
<dbReference type="Proteomes" id="UP000198286">
    <property type="component" value="Chromosome"/>
</dbReference>
<evidence type="ECO:0000256" key="5">
    <source>
        <dbReference type="ARBA" id="ARBA00023004"/>
    </source>
</evidence>
<reference evidence="8 10" key="1">
    <citation type="journal article" date="2017" name="Lancet Infect. Dis.">
        <title>Global outbreak of severe Mycobacterium chimaera disease after cardiac surgery: a molecular epidemiological study.</title>
        <authorList>
            <person name="van Ingen J."/>
            <person name="Kohl T."/>
            <person name="Kranzer K."/>
            <person name="Hasse B."/>
            <person name="Keller P."/>
            <person name="Szafranska A."/>
            <person name="Hillemann D."/>
            <person name="Chand M."/>
            <person name="Schreiber P."/>
            <person name="Sommerstein R."/>
            <person name="Berger C."/>
            <person name="Genoni M."/>
            <person name="Ruegg C."/>
            <person name="Troillet N."/>
            <person name="Widmer A.F."/>
            <person name="Becker S.L."/>
            <person name="Herrmann M."/>
            <person name="Eckmanns T."/>
            <person name="Haller S."/>
            <person name="Hoeller C."/>
            <person name="Debast S.B."/>
            <person name="Wolfhagen M.J."/>
            <person name="Hopman J."/>
            <person name="Kluytmans J."/>
            <person name="Langelaar M."/>
            <person name="Notermans D.W."/>
            <person name="ten Oever J."/>
            <person name="van den Barselaar P."/>
            <person name="Vonk A.B.A."/>
            <person name="Vos M.C."/>
            <person name="Ahmed N."/>
            <person name="Brown T."/>
            <person name="Crook D."/>
            <person name="Lamagni T."/>
            <person name="Phin N."/>
            <person name="Smith E.G."/>
            <person name="Zambon M."/>
            <person name="Serr A."/>
            <person name="Goetting T."/>
            <person name="Ebner W."/>
            <person name="Thuermer A."/>
            <person name="Utpatel C."/>
            <person name="Sproer C."/>
            <person name="Bunk B."/>
            <person name="Nubel U."/>
            <person name="Bloemberg G."/>
            <person name="Bottger E."/>
            <person name="Niemann S."/>
            <person name="Wagner D."/>
            <person name="Sax H."/>
        </authorList>
    </citation>
    <scope>NUCLEOTIDE SEQUENCE [LARGE SCALE GENOMIC DNA]</scope>
    <source>
        <strain evidence="8 10">ZUERICH-2</strain>
    </source>
</reference>
<keyword evidence="5 7" id="KW-0408">Iron</keyword>
<keyword evidence="3 7" id="KW-0479">Metal-binding</keyword>
<dbReference type="PANTHER" id="PTHR46696">
    <property type="entry name" value="P450, PUTATIVE (EUROFUNG)-RELATED"/>
    <property type="match status" value="1"/>
</dbReference>
<dbReference type="InterPro" id="IPR017972">
    <property type="entry name" value="Cyt_P450_CS"/>
</dbReference>
<evidence type="ECO:0000313" key="9">
    <source>
        <dbReference type="EMBL" id="MDM3930466.1"/>
    </source>
</evidence>
<dbReference type="InterPro" id="IPR002397">
    <property type="entry name" value="Cyt_P450_B"/>
</dbReference>
<reference evidence="11" key="2">
    <citation type="submission" date="2023-06" db="EMBL/GenBank/DDBJ databases">
        <title>Itaconate inhibition of nontuberculous mycobacteria.</title>
        <authorList>
            <person name="Spilker T."/>
        </authorList>
    </citation>
    <scope>NUCLEOTIDE SEQUENCE [LARGE SCALE GENOMIC DNA]</scope>
    <source>
        <strain evidence="11">FLAC1071</strain>
    </source>
</reference>
<keyword evidence="6 7" id="KW-0503">Monooxygenase</keyword>
<keyword evidence="4 7" id="KW-0560">Oxidoreductase</keyword>
<name>A0A7U5MQ67_MYCIT</name>
<evidence type="ECO:0000256" key="4">
    <source>
        <dbReference type="ARBA" id="ARBA00023002"/>
    </source>
</evidence>
<evidence type="ECO:0000256" key="1">
    <source>
        <dbReference type="ARBA" id="ARBA00010617"/>
    </source>
</evidence>
<dbReference type="PRINTS" id="PR00385">
    <property type="entry name" value="P450"/>
</dbReference>
<gene>
    <name evidence="8" type="ORF">MYCOZU2_05170</name>
    <name evidence="9" type="ORF">QRB35_31625</name>
</gene>
<dbReference type="GO" id="GO:0004497">
    <property type="term" value="F:monooxygenase activity"/>
    <property type="evidence" value="ECO:0007669"/>
    <property type="project" value="UniProtKB-KW"/>
</dbReference>
<accession>A0A7U5MQ67</accession>
<evidence type="ECO:0000313" key="11">
    <source>
        <dbReference type="Proteomes" id="UP001529272"/>
    </source>
</evidence>
<dbReference type="EMBL" id="CP015267">
    <property type="protein sequence ID" value="ASL17526.1"/>
    <property type="molecule type" value="Genomic_DNA"/>
</dbReference>
<dbReference type="InterPro" id="IPR001128">
    <property type="entry name" value="Cyt_P450"/>
</dbReference>
<evidence type="ECO:0000256" key="6">
    <source>
        <dbReference type="ARBA" id="ARBA00023033"/>
    </source>
</evidence>
<sequence>MTTDLKIPSHVPPELVVDYDPVIGPEVNAFPPSALDGGLRERYRVFYTPFGVGHWVFTRYADIRAIYEDPELFVQEGTLPGVEGTFAASMIPLTLNPPEHRSWRKVLQPMFSPKRLRSLEDIIRQTAVERIREIGPAGRCDLPTDFAIALPAATFCGLLGLPQSDFRSFNQLAFDMVYTPDQVRKEQGHEAAMAFRVAKSQEIVGLVSELIERRRTEPSGDIVSFLLSAAYEDRPLTDAEILNITHLLFFAGTDSTGAMITYSLMFLAAHPEYKQRLLDSPEIIPQATEELIRYHGFHNITRDVSRDTEFAGVQLKRGDRVMLPNGSANHDSRMYPAGDTVNFDRQPRGAVTFGAGPHRCIGSPLAVLQVKVALEEFVKALPDYAIAPDDVVKYACMTNKSIPSRVPIVYTPRTFG</sequence>
<dbReference type="AlphaFoldDB" id="A0A7U5MQ67"/>
<dbReference type="Proteomes" id="UP001529272">
    <property type="component" value="Unassembled WGS sequence"/>
</dbReference>
<dbReference type="InterPro" id="IPR036396">
    <property type="entry name" value="Cyt_P450_sf"/>
</dbReference>
<dbReference type="Pfam" id="PF00067">
    <property type="entry name" value="p450"/>
    <property type="match status" value="1"/>
</dbReference>
<dbReference type="GO" id="GO:0016705">
    <property type="term" value="F:oxidoreductase activity, acting on paired donors, with incorporation or reduction of molecular oxygen"/>
    <property type="evidence" value="ECO:0007669"/>
    <property type="project" value="InterPro"/>
</dbReference>
<keyword evidence="2 7" id="KW-0349">Heme</keyword>